<protein>
    <submittedName>
        <fullName evidence="3">OLC1v1028952C1</fullName>
    </submittedName>
</protein>
<evidence type="ECO:0000259" key="2">
    <source>
        <dbReference type="Pfam" id="PF10382"/>
    </source>
</evidence>
<dbReference type="PANTHER" id="PTHR28535">
    <property type="entry name" value="ZINC FINGER GRF-TYPE CONTAINING 1"/>
    <property type="match status" value="1"/>
</dbReference>
<feature type="region of interest" description="Disordered" evidence="1">
    <location>
        <begin position="204"/>
        <end position="229"/>
    </location>
</feature>
<dbReference type="Proteomes" id="UP001161247">
    <property type="component" value="Chromosome 2"/>
</dbReference>
<keyword evidence="4" id="KW-1185">Reference proteome</keyword>
<name>A0AAV1CEM0_OLDCO</name>
<dbReference type="InterPro" id="IPR052800">
    <property type="entry name" value="DNA_Repair_Helicase_ZGRF1"/>
</dbReference>
<feature type="compositionally biased region" description="Polar residues" evidence="1">
    <location>
        <begin position="274"/>
        <end position="300"/>
    </location>
</feature>
<dbReference type="PANTHER" id="PTHR28535:SF1">
    <property type="entry name" value="PROTEIN ZGRF1"/>
    <property type="match status" value="1"/>
</dbReference>
<evidence type="ECO:0000313" key="3">
    <source>
        <dbReference type="EMBL" id="CAI9093450.1"/>
    </source>
</evidence>
<dbReference type="EMBL" id="OX459119">
    <property type="protein sequence ID" value="CAI9093450.1"/>
    <property type="molecule type" value="Genomic_DNA"/>
</dbReference>
<dbReference type="GO" id="GO:0035861">
    <property type="term" value="C:site of double-strand break"/>
    <property type="evidence" value="ECO:0007669"/>
    <property type="project" value="TreeGrafter"/>
</dbReference>
<dbReference type="GO" id="GO:0005634">
    <property type="term" value="C:nucleus"/>
    <property type="evidence" value="ECO:0007669"/>
    <property type="project" value="TreeGrafter"/>
</dbReference>
<evidence type="ECO:0000313" key="4">
    <source>
        <dbReference type="Proteomes" id="UP001161247"/>
    </source>
</evidence>
<feature type="region of interest" description="Disordered" evidence="1">
    <location>
        <begin position="146"/>
        <end position="165"/>
    </location>
</feature>
<proteinExistence type="predicted"/>
<dbReference type="Pfam" id="PF10382">
    <property type="entry name" value="ZGRF1-like_N"/>
    <property type="match status" value="1"/>
</dbReference>
<dbReference type="AlphaFoldDB" id="A0AAV1CEM0"/>
<dbReference type="InterPro" id="IPR018838">
    <property type="entry name" value="ZGRF1-like_N"/>
</dbReference>
<evidence type="ECO:0000256" key="1">
    <source>
        <dbReference type="SAM" id="MobiDB-lite"/>
    </source>
</evidence>
<feature type="region of interest" description="Disordered" evidence="1">
    <location>
        <begin position="270"/>
        <end position="327"/>
    </location>
</feature>
<feature type="compositionally biased region" description="Basic and acidic residues" evidence="1">
    <location>
        <begin position="309"/>
        <end position="327"/>
    </location>
</feature>
<feature type="domain" description="5'-3' DNA helicase ZGRF1-like N-terminal" evidence="2">
    <location>
        <begin position="5"/>
        <end position="76"/>
    </location>
</feature>
<sequence>MGEAIEKWSVTYTKHIKQKRKVYQDGVLELHPSRNKVILYDDCETPLESRFVKKDDTFAPGQTLEFASFLVDIGELFGGGVDKKPVSKVYQFQKDSYINRKHEAFHTPKASNDTEICSKLGQTKATPINISPSRKLIREYKKNEMTKFGSSPGCPETTKSSKKDEIIKSGDSIQFEGYLVDIGEPKQDDKAPVELKFEEKVHHVVGKKQGSRGQLHPNTRFPAGTTQKDVPLKNAKSNVTSSISQINICAPGASKMLVRPAHEILSLFRKSKSQNDSSTTENFSNAELHAPQSSSFFQKENMQDAYDAGSKHMDTDEEKARKPETHEISKCKDMEQVLSDEIAESDKTGFKPASSFFVKKCEEGPGLEPKSLATLEKGLKSRNVAVLLDRASEYLECGNRAGLVSGREKPTEGAPPVLGLEMHQFSMKQELQNASQPRGASKEIGGRWLNGDQVIAAATNGESDSRIISKQNLETKKRDDVPSFDLGF</sequence>
<accession>A0AAV1CEM0</accession>
<dbReference type="GO" id="GO:0006302">
    <property type="term" value="P:double-strand break repair"/>
    <property type="evidence" value="ECO:0007669"/>
    <property type="project" value="TreeGrafter"/>
</dbReference>
<organism evidence="3 4">
    <name type="scientific">Oldenlandia corymbosa var. corymbosa</name>
    <dbReference type="NCBI Taxonomy" id="529605"/>
    <lineage>
        <taxon>Eukaryota</taxon>
        <taxon>Viridiplantae</taxon>
        <taxon>Streptophyta</taxon>
        <taxon>Embryophyta</taxon>
        <taxon>Tracheophyta</taxon>
        <taxon>Spermatophyta</taxon>
        <taxon>Magnoliopsida</taxon>
        <taxon>eudicotyledons</taxon>
        <taxon>Gunneridae</taxon>
        <taxon>Pentapetalae</taxon>
        <taxon>asterids</taxon>
        <taxon>lamiids</taxon>
        <taxon>Gentianales</taxon>
        <taxon>Rubiaceae</taxon>
        <taxon>Rubioideae</taxon>
        <taxon>Spermacoceae</taxon>
        <taxon>Hedyotis-Oldenlandia complex</taxon>
        <taxon>Oldenlandia</taxon>
    </lineage>
</organism>
<gene>
    <name evidence="3" type="ORF">OLC1_LOCUS4855</name>
</gene>
<reference evidence="3" key="1">
    <citation type="submission" date="2023-03" db="EMBL/GenBank/DDBJ databases">
        <authorList>
            <person name="Julca I."/>
        </authorList>
    </citation>
    <scope>NUCLEOTIDE SEQUENCE</scope>
</reference>